<keyword evidence="2" id="KW-0238">DNA-binding</keyword>
<dbReference type="SMART" id="SM00345">
    <property type="entry name" value="HTH_GNTR"/>
    <property type="match status" value="1"/>
</dbReference>
<dbReference type="Pfam" id="PF07729">
    <property type="entry name" value="FCD"/>
    <property type="match status" value="1"/>
</dbReference>
<dbReference type="SUPFAM" id="SSF48008">
    <property type="entry name" value="GntR ligand-binding domain-like"/>
    <property type="match status" value="1"/>
</dbReference>
<evidence type="ECO:0000259" key="4">
    <source>
        <dbReference type="PROSITE" id="PS50949"/>
    </source>
</evidence>
<evidence type="ECO:0000313" key="6">
    <source>
        <dbReference type="Proteomes" id="UP000052946"/>
    </source>
</evidence>
<dbReference type="InterPro" id="IPR011711">
    <property type="entry name" value="GntR_C"/>
</dbReference>
<dbReference type="PROSITE" id="PS50949">
    <property type="entry name" value="HTH_GNTR"/>
    <property type="match status" value="1"/>
</dbReference>
<evidence type="ECO:0000256" key="2">
    <source>
        <dbReference type="ARBA" id="ARBA00023125"/>
    </source>
</evidence>
<feature type="domain" description="HTH gntR-type" evidence="4">
    <location>
        <begin position="7"/>
        <end position="75"/>
    </location>
</feature>
<reference evidence="6" key="1">
    <citation type="submission" date="2015-07" db="EMBL/GenBank/DDBJ databases">
        <title>Draft Genome Sequence of Oceanobacillus picturae Heshi-B3 that Was Isolated from Fermented Rice Bran with Aging Salted Mackerel, Which Was Named Heshiko as Traditional Fermented Seafood in Japan.</title>
        <authorList>
            <person name="Akuzawa S."/>
            <person name="Nakagawa J."/>
            <person name="Kanekatsu T."/>
            <person name="Kanesaki Y."/>
            <person name="Suzuki T."/>
        </authorList>
    </citation>
    <scope>NUCLEOTIDE SEQUENCE [LARGE SCALE GENOMIC DNA]</scope>
    <source>
        <strain evidence="6">Heshi-B3</strain>
    </source>
</reference>
<dbReference type="RefSeq" id="WP_058951148.1">
    <property type="nucleotide sequence ID" value="NZ_BBXV01000048.1"/>
</dbReference>
<dbReference type="GO" id="GO:0003677">
    <property type="term" value="F:DNA binding"/>
    <property type="evidence" value="ECO:0007669"/>
    <property type="project" value="UniProtKB-KW"/>
</dbReference>
<dbReference type="InterPro" id="IPR036390">
    <property type="entry name" value="WH_DNA-bd_sf"/>
</dbReference>
<dbReference type="EMBL" id="BBXV01000048">
    <property type="protein sequence ID" value="GAQ19535.1"/>
    <property type="molecule type" value="Genomic_DNA"/>
</dbReference>
<organism evidence="5 6">
    <name type="scientific">Oceanobacillus picturae</name>
    <dbReference type="NCBI Taxonomy" id="171693"/>
    <lineage>
        <taxon>Bacteria</taxon>
        <taxon>Bacillati</taxon>
        <taxon>Bacillota</taxon>
        <taxon>Bacilli</taxon>
        <taxon>Bacillales</taxon>
        <taxon>Bacillaceae</taxon>
        <taxon>Oceanobacillus</taxon>
    </lineage>
</organism>
<dbReference type="SUPFAM" id="SSF46785">
    <property type="entry name" value="Winged helix' DNA-binding domain"/>
    <property type="match status" value="1"/>
</dbReference>
<keyword evidence="1" id="KW-0805">Transcription regulation</keyword>
<dbReference type="Proteomes" id="UP000052946">
    <property type="component" value="Unassembled WGS sequence"/>
</dbReference>
<evidence type="ECO:0000313" key="5">
    <source>
        <dbReference type="EMBL" id="GAQ19535.1"/>
    </source>
</evidence>
<accession>A0A0U9HAK6</accession>
<dbReference type="Gene3D" id="1.20.120.530">
    <property type="entry name" value="GntR ligand-binding domain-like"/>
    <property type="match status" value="1"/>
</dbReference>
<reference evidence="5 6" key="2">
    <citation type="journal article" date="2016" name="Genome Announc.">
        <title>Draft Genome Sequence of Oceanobacillus picturae Heshi-B3, Isolated from Fermented Rice Bran in a Traditional Japanese Seafood Dish.</title>
        <authorList>
            <person name="Akuzawa S."/>
            <person name="Nagaoka J."/>
            <person name="Kanekatsu M."/>
            <person name="Kanesaki Y."/>
            <person name="Suzuki T."/>
        </authorList>
    </citation>
    <scope>NUCLEOTIDE SEQUENCE [LARGE SCALE GENOMIC DNA]</scope>
    <source>
        <strain evidence="5 6">Heshi-B3</strain>
    </source>
</reference>
<keyword evidence="3" id="KW-0804">Transcription</keyword>
<dbReference type="GO" id="GO:0003700">
    <property type="term" value="F:DNA-binding transcription factor activity"/>
    <property type="evidence" value="ECO:0007669"/>
    <property type="project" value="InterPro"/>
</dbReference>
<dbReference type="PANTHER" id="PTHR43537">
    <property type="entry name" value="TRANSCRIPTIONAL REGULATOR, GNTR FAMILY"/>
    <property type="match status" value="1"/>
</dbReference>
<dbReference type="AlphaFoldDB" id="A0A0U9HAK6"/>
<dbReference type="InterPro" id="IPR008920">
    <property type="entry name" value="TF_FadR/GntR_C"/>
</dbReference>
<dbReference type="InterPro" id="IPR036388">
    <property type="entry name" value="WH-like_DNA-bd_sf"/>
</dbReference>
<dbReference type="PRINTS" id="PR00035">
    <property type="entry name" value="HTHGNTR"/>
</dbReference>
<dbReference type="Pfam" id="PF00392">
    <property type="entry name" value="GntR"/>
    <property type="match status" value="1"/>
</dbReference>
<dbReference type="CDD" id="cd07377">
    <property type="entry name" value="WHTH_GntR"/>
    <property type="match status" value="1"/>
</dbReference>
<dbReference type="SMART" id="SM00895">
    <property type="entry name" value="FCD"/>
    <property type="match status" value="1"/>
</dbReference>
<protein>
    <submittedName>
        <fullName evidence="5">L-lactate utilization operon repressor</fullName>
    </submittedName>
</protein>
<dbReference type="InterPro" id="IPR000524">
    <property type="entry name" value="Tscrpt_reg_HTH_GntR"/>
</dbReference>
<dbReference type="OrthoDB" id="369138at2"/>
<gene>
    <name evidence="5" type="ORF">OPHB3_3504</name>
</gene>
<evidence type="ECO:0000256" key="3">
    <source>
        <dbReference type="ARBA" id="ARBA00023163"/>
    </source>
</evidence>
<dbReference type="PANTHER" id="PTHR43537:SF5">
    <property type="entry name" value="UXU OPERON TRANSCRIPTIONAL REGULATOR"/>
    <property type="match status" value="1"/>
</dbReference>
<dbReference type="Gene3D" id="1.10.10.10">
    <property type="entry name" value="Winged helix-like DNA-binding domain superfamily/Winged helix DNA-binding domain"/>
    <property type="match status" value="1"/>
</dbReference>
<name>A0A0U9HAK6_9BACI</name>
<sequence length="229" mass="26489">MEAIKKKRLSEIGAKEIKRYIKREKLKSGDKLPSIAELVGILQIGRSSLREALQLLETQGAIEVLNGKGTFIKDMKPFQIQLSFEVENEKNFLLEVLEVREALEGKAVQLAVHAAIEEDIKRMQVHLKSYVQFIKEEKRDEANQADASFHQAIYRASKNTMLESMIDSVWETFHKFWNRPFGKEDIFDESYPHHETLLQAIRERDTDKAGIAFEKIMKSVRDSILEIRA</sequence>
<proteinExistence type="predicted"/>
<comment type="caution">
    <text evidence="5">The sequence shown here is derived from an EMBL/GenBank/DDBJ whole genome shotgun (WGS) entry which is preliminary data.</text>
</comment>
<evidence type="ECO:0000256" key="1">
    <source>
        <dbReference type="ARBA" id="ARBA00023015"/>
    </source>
</evidence>